<sequence>MTYRKQLFYLITVSIVIKIFSACTQELSNVEAYYRALATQLQWNYFDHPPIVAWLIRLTTVNLLLHGEVFVRLGAILSSSICIWLMFKIGAALYSARAGWFAALLYAASIYSGMSVAAFILPDSPQMVFWLASIYMLIKIVRLAPGESQYGRQWLLFGLFAGLSIMCKVHGVLLWLGAVMYLLFYNRIAFKNKYVFMAMGITLIIISPIIIWNIQHDFISYRFHSSRVTMAGAPVDMVRFLKQFSAIVFSTGPIPFVLLCTGIYAVARGKLLVGKNELRILLLCSLPLIIIVLLISLFNEVLPHWPGPALSTLLLLPAVQLALKPEHGKRKTPWVLKLSVAYFMLIALLGTLSINYFPGTLSAEKQGMKMGADDATLDMYGWRQAGMKFDSLRRVDIETKMMTAQAPIVIADWITAAHIDYYICEPAGIATWGLGDAYSLHQYFWMNDHKRPLLKGENAYFIIPSNLFSYKNFNEVTGNFKDYNFALIFPEYRAGMICKEYYIIRLNGYKGNKPPLTGNKAAFLPGLKRAAFNNNRFGF</sequence>
<evidence type="ECO:0000256" key="8">
    <source>
        <dbReference type="SAM" id="Phobius"/>
    </source>
</evidence>
<feature type="transmembrane region" description="Helical" evidence="8">
    <location>
        <begin position="194"/>
        <end position="214"/>
    </location>
</feature>
<feature type="transmembrane region" description="Helical" evidence="8">
    <location>
        <begin position="7"/>
        <end position="28"/>
    </location>
</feature>
<feature type="transmembrane region" description="Helical" evidence="8">
    <location>
        <begin position="157"/>
        <end position="182"/>
    </location>
</feature>
<evidence type="ECO:0000256" key="2">
    <source>
        <dbReference type="ARBA" id="ARBA00022475"/>
    </source>
</evidence>
<dbReference type="PANTHER" id="PTHR33908:SF11">
    <property type="entry name" value="MEMBRANE PROTEIN"/>
    <property type="match status" value="1"/>
</dbReference>
<organism evidence="10 11">
    <name type="scientific">Mucilaginibacter gotjawali</name>
    <dbReference type="NCBI Taxonomy" id="1550579"/>
    <lineage>
        <taxon>Bacteria</taxon>
        <taxon>Pseudomonadati</taxon>
        <taxon>Bacteroidota</taxon>
        <taxon>Sphingobacteriia</taxon>
        <taxon>Sphingobacteriales</taxon>
        <taxon>Sphingobacteriaceae</taxon>
        <taxon>Mucilaginibacter</taxon>
    </lineage>
</organism>
<keyword evidence="3" id="KW-0328">Glycosyltransferase</keyword>
<evidence type="ECO:0000256" key="7">
    <source>
        <dbReference type="ARBA" id="ARBA00023136"/>
    </source>
</evidence>
<evidence type="ECO:0000259" key="9">
    <source>
        <dbReference type="Pfam" id="PF13231"/>
    </source>
</evidence>
<dbReference type="Proteomes" id="UP000539265">
    <property type="component" value="Unassembled WGS sequence"/>
</dbReference>
<comment type="subcellular location">
    <subcellularLocation>
        <location evidence="1">Cell membrane</location>
        <topology evidence="1">Multi-pass membrane protein</topology>
    </subcellularLocation>
</comment>
<feature type="transmembrane region" description="Helical" evidence="8">
    <location>
        <begin position="73"/>
        <end position="94"/>
    </location>
</feature>
<dbReference type="EMBL" id="JACHWX010000009">
    <property type="protein sequence ID" value="MBB3056688.1"/>
    <property type="molecule type" value="Genomic_DNA"/>
</dbReference>
<dbReference type="GO" id="GO:0016763">
    <property type="term" value="F:pentosyltransferase activity"/>
    <property type="evidence" value="ECO:0007669"/>
    <property type="project" value="TreeGrafter"/>
</dbReference>
<evidence type="ECO:0000313" key="11">
    <source>
        <dbReference type="Proteomes" id="UP000539265"/>
    </source>
</evidence>
<dbReference type="AlphaFoldDB" id="A0A839SGP1"/>
<dbReference type="InterPro" id="IPR038731">
    <property type="entry name" value="RgtA/B/C-like"/>
</dbReference>
<evidence type="ECO:0000256" key="6">
    <source>
        <dbReference type="ARBA" id="ARBA00022989"/>
    </source>
</evidence>
<evidence type="ECO:0000313" key="10">
    <source>
        <dbReference type="EMBL" id="MBB3056688.1"/>
    </source>
</evidence>
<keyword evidence="5 8" id="KW-0812">Transmembrane</keyword>
<accession>A0A839SGP1</accession>
<comment type="caution">
    <text evidence="10">The sequence shown here is derived from an EMBL/GenBank/DDBJ whole genome shotgun (WGS) entry which is preliminary data.</text>
</comment>
<proteinExistence type="predicted"/>
<dbReference type="OrthoDB" id="9813729at2"/>
<dbReference type="GO" id="GO:0005886">
    <property type="term" value="C:plasma membrane"/>
    <property type="evidence" value="ECO:0007669"/>
    <property type="project" value="UniProtKB-SubCell"/>
</dbReference>
<feature type="transmembrane region" description="Helical" evidence="8">
    <location>
        <begin position="335"/>
        <end position="357"/>
    </location>
</feature>
<keyword evidence="7 8" id="KW-0472">Membrane</keyword>
<evidence type="ECO:0000256" key="3">
    <source>
        <dbReference type="ARBA" id="ARBA00022676"/>
    </source>
</evidence>
<gene>
    <name evidence="10" type="ORF">FHS11_003114</name>
</gene>
<evidence type="ECO:0000256" key="4">
    <source>
        <dbReference type="ARBA" id="ARBA00022679"/>
    </source>
</evidence>
<feature type="transmembrane region" description="Helical" evidence="8">
    <location>
        <begin position="100"/>
        <end position="121"/>
    </location>
</feature>
<dbReference type="Pfam" id="PF13231">
    <property type="entry name" value="PMT_2"/>
    <property type="match status" value="1"/>
</dbReference>
<name>A0A839SGP1_9SPHI</name>
<feature type="domain" description="Glycosyltransferase RgtA/B/C/D-like" evidence="9">
    <location>
        <begin position="47"/>
        <end position="212"/>
    </location>
</feature>
<evidence type="ECO:0000256" key="1">
    <source>
        <dbReference type="ARBA" id="ARBA00004651"/>
    </source>
</evidence>
<reference evidence="10" key="1">
    <citation type="submission" date="2020-08" db="EMBL/GenBank/DDBJ databases">
        <title>Genomic Encyclopedia of Type Strains, Phase III (KMG-III): the genomes of soil and plant-associated and newly described type strains.</title>
        <authorList>
            <person name="Whitman W."/>
        </authorList>
    </citation>
    <scope>NUCLEOTIDE SEQUENCE [LARGE SCALE GENOMIC DNA]</scope>
    <source>
        <strain evidence="10">CECT 8628</strain>
    </source>
</reference>
<keyword evidence="11" id="KW-1185">Reference proteome</keyword>
<keyword evidence="4" id="KW-0808">Transferase</keyword>
<dbReference type="RefSeq" id="WP_096356189.1">
    <property type="nucleotide sequence ID" value="NZ_AP017313.1"/>
</dbReference>
<evidence type="ECO:0000256" key="5">
    <source>
        <dbReference type="ARBA" id="ARBA00022692"/>
    </source>
</evidence>
<feature type="transmembrane region" description="Helical" evidence="8">
    <location>
        <begin position="278"/>
        <end position="299"/>
    </location>
</feature>
<dbReference type="InterPro" id="IPR050297">
    <property type="entry name" value="LipidA_mod_glycosyltrf_83"/>
</dbReference>
<protein>
    <recommendedName>
        <fullName evidence="9">Glycosyltransferase RgtA/B/C/D-like domain-containing protein</fullName>
    </recommendedName>
</protein>
<dbReference type="PANTHER" id="PTHR33908">
    <property type="entry name" value="MANNOSYLTRANSFERASE YKCB-RELATED"/>
    <property type="match status" value="1"/>
</dbReference>
<dbReference type="GO" id="GO:0009103">
    <property type="term" value="P:lipopolysaccharide biosynthetic process"/>
    <property type="evidence" value="ECO:0007669"/>
    <property type="project" value="UniProtKB-ARBA"/>
</dbReference>
<feature type="transmembrane region" description="Helical" evidence="8">
    <location>
        <begin position="244"/>
        <end position="266"/>
    </location>
</feature>
<keyword evidence="6 8" id="KW-1133">Transmembrane helix</keyword>
<keyword evidence="2" id="KW-1003">Cell membrane</keyword>